<dbReference type="Pfam" id="PF13826">
    <property type="entry name" value="Monooxy_af470-like"/>
    <property type="match status" value="1"/>
</dbReference>
<accession>A0AA43QRI3</accession>
<evidence type="ECO:0008006" key="3">
    <source>
        <dbReference type="Google" id="ProtNLM"/>
    </source>
</evidence>
<dbReference type="Proteomes" id="UP001161017">
    <property type="component" value="Unassembled WGS sequence"/>
</dbReference>
<keyword evidence="2" id="KW-1185">Reference proteome</keyword>
<gene>
    <name evidence="1" type="ORF">OHK93_002468</name>
</gene>
<dbReference type="AlphaFoldDB" id="A0AA43QRI3"/>
<dbReference type="InterPro" id="IPR025444">
    <property type="entry name" value="Monooxy_af470"/>
</dbReference>
<dbReference type="SUPFAM" id="SSF54909">
    <property type="entry name" value="Dimeric alpha+beta barrel"/>
    <property type="match status" value="1"/>
</dbReference>
<dbReference type="InterPro" id="IPR011008">
    <property type="entry name" value="Dimeric_a/b-barrel"/>
</dbReference>
<proteinExistence type="predicted"/>
<dbReference type="EMBL" id="JAPUFD010000014">
    <property type="protein sequence ID" value="MDI1491260.1"/>
    <property type="molecule type" value="Genomic_DNA"/>
</dbReference>
<evidence type="ECO:0000313" key="1">
    <source>
        <dbReference type="EMBL" id="MDI1491260.1"/>
    </source>
</evidence>
<protein>
    <recommendedName>
        <fullName evidence="3">DUF4188 domain-containing protein</fullName>
    </recommendedName>
</protein>
<sequence length="187" mass="20268">MARIATKVTATVDGEAASSTRPLDIMFVLGVTSTHPAGLQSPGFPELGASFDGMWAEADIPGRVPGYLGHTTPMAGNRPHTANILITLSYWRDLESLHAFAHSDVHRKGWDWWNRAGPRLPHLGLMHEVYATPKGGWESIYINFRPFALGGSKVFRGEGVEAAEVLVKAEGRGKDSMMGRMGRVGGE</sequence>
<evidence type="ECO:0000313" key="2">
    <source>
        <dbReference type="Proteomes" id="UP001161017"/>
    </source>
</evidence>
<comment type="caution">
    <text evidence="1">The sequence shown here is derived from an EMBL/GenBank/DDBJ whole genome shotgun (WGS) entry which is preliminary data.</text>
</comment>
<reference evidence="1" key="1">
    <citation type="journal article" date="2023" name="Genome Biol. Evol.">
        <title>First Whole Genome Sequence and Flow Cytometry Genome Size Data for the Lichen-Forming Fungus Ramalina farinacea (Ascomycota).</title>
        <authorList>
            <person name="Llewellyn T."/>
            <person name="Mian S."/>
            <person name="Hill R."/>
            <person name="Leitch I.J."/>
            <person name="Gaya E."/>
        </authorList>
    </citation>
    <scope>NUCLEOTIDE SEQUENCE</scope>
    <source>
        <strain evidence="1">LIQ254RAFAR</strain>
    </source>
</reference>
<name>A0AA43QRI3_9LECA</name>
<organism evidence="1 2">
    <name type="scientific">Ramalina farinacea</name>
    <dbReference type="NCBI Taxonomy" id="258253"/>
    <lineage>
        <taxon>Eukaryota</taxon>
        <taxon>Fungi</taxon>
        <taxon>Dikarya</taxon>
        <taxon>Ascomycota</taxon>
        <taxon>Pezizomycotina</taxon>
        <taxon>Lecanoromycetes</taxon>
        <taxon>OSLEUM clade</taxon>
        <taxon>Lecanoromycetidae</taxon>
        <taxon>Lecanorales</taxon>
        <taxon>Lecanorineae</taxon>
        <taxon>Ramalinaceae</taxon>
        <taxon>Ramalina</taxon>
    </lineage>
</organism>